<organism evidence="2">
    <name type="scientific">marine metagenome</name>
    <dbReference type="NCBI Taxonomy" id="408172"/>
    <lineage>
        <taxon>unclassified sequences</taxon>
        <taxon>metagenomes</taxon>
        <taxon>ecological metagenomes</taxon>
    </lineage>
</organism>
<evidence type="ECO:0008006" key="3">
    <source>
        <dbReference type="Google" id="ProtNLM"/>
    </source>
</evidence>
<gene>
    <name evidence="2" type="ORF">METZ01_LOCUS364243</name>
</gene>
<dbReference type="AlphaFoldDB" id="A0A382SND1"/>
<name>A0A382SND1_9ZZZZ</name>
<keyword evidence="1" id="KW-0472">Membrane</keyword>
<keyword evidence="1" id="KW-0812">Transmembrane</keyword>
<protein>
    <recommendedName>
        <fullName evidence="3">DUF4345 domain-containing protein</fullName>
    </recommendedName>
</protein>
<accession>A0A382SND1</accession>
<evidence type="ECO:0000256" key="1">
    <source>
        <dbReference type="SAM" id="Phobius"/>
    </source>
</evidence>
<feature type="transmembrane region" description="Helical" evidence="1">
    <location>
        <begin position="21"/>
        <end position="43"/>
    </location>
</feature>
<reference evidence="2" key="1">
    <citation type="submission" date="2018-05" db="EMBL/GenBank/DDBJ databases">
        <authorList>
            <person name="Lanie J.A."/>
            <person name="Ng W.-L."/>
            <person name="Kazmierczak K.M."/>
            <person name="Andrzejewski T.M."/>
            <person name="Davidsen T.M."/>
            <person name="Wayne K.J."/>
            <person name="Tettelin H."/>
            <person name="Glass J.I."/>
            <person name="Rusch D."/>
            <person name="Podicherti R."/>
            <person name="Tsui H.-C.T."/>
            <person name="Winkler M.E."/>
        </authorList>
    </citation>
    <scope>NUCLEOTIDE SEQUENCE</scope>
</reference>
<keyword evidence="1" id="KW-1133">Transmembrane helix</keyword>
<feature type="transmembrane region" description="Helical" evidence="1">
    <location>
        <begin position="77"/>
        <end position="99"/>
    </location>
</feature>
<feature type="transmembrane region" description="Helical" evidence="1">
    <location>
        <begin position="55"/>
        <end position="72"/>
    </location>
</feature>
<feature type="transmembrane region" description="Helical" evidence="1">
    <location>
        <begin position="105"/>
        <end position="124"/>
    </location>
</feature>
<evidence type="ECO:0000313" key="2">
    <source>
        <dbReference type="EMBL" id="SVD11389.1"/>
    </source>
</evidence>
<sequence>MLKHLIGVEISPLRSALIFSYIGGILLVVIGLTFALPSTWVIFKDDFPGEGGFPWILASVGLIRILFTYLFARGIKFLYYLIILLSVVKVLELFVASSAESLGFAIWYVILTGIPEILLLISIFSSKAREELKSL</sequence>
<proteinExistence type="predicted"/>
<dbReference type="EMBL" id="UINC01130366">
    <property type="protein sequence ID" value="SVD11389.1"/>
    <property type="molecule type" value="Genomic_DNA"/>
</dbReference>